<evidence type="ECO:0000313" key="1">
    <source>
        <dbReference type="EMBL" id="GFH15630.1"/>
    </source>
</evidence>
<protein>
    <submittedName>
        <fullName evidence="1">Uncharacterized protein</fullName>
    </submittedName>
</protein>
<dbReference type="Proteomes" id="UP000485058">
    <property type="component" value="Unassembled WGS sequence"/>
</dbReference>
<dbReference type="EMBL" id="BLLF01000876">
    <property type="protein sequence ID" value="GFH15630.1"/>
    <property type="molecule type" value="Genomic_DNA"/>
</dbReference>
<proteinExistence type="predicted"/>
<evidence type="ECO:0000313" key="2">
    <source>
        <dbReference type="Proteomes" id="UP000485058"/>
    </source>
</evidence>
<feature type="non-terminal residue" evidence="1">
    <location>
        <position position="1"/>
    </location>
</feature>
<name>A0A699Z1X1_HAELA</name>
<comment type="caution">
    <text evidence="1">The sequence shown here is derived from an EMBL/GenBank/DDBJ whole genome shotgun (WGS) entry which is preliminary data.</text>
</comment>
<organism evidence="1 2">
    <name type="scientific">Haematococcus lacustris</name>
    <name type="common">Green alga</name>
    <name type="synonym">Haematococcus pluvialis</name>
    <dbReference type="NCBI Taxonomy" id="44745"/>
    <lineage>
        <taxon>Eukaryota</taxon>
        <taxon>Viridiplantae</taxon>
        <taxon>Chlorophyta</taxon>
        <taxon>core chlorophytes</taxon>
        <taxon>Chlorophyceae</taxon>
        <taxon>CS clade</taxon>
        <taxon>Chlamydomonadales</taxon>
        <taxon>Haematococcaceae</taxon>
        <taxon>Haematococcus</taxon>
    </lineage>
</organism>
<dbReference type="AlphaFoldDB" id="A0A699Z1X1"/>
<reference evidence="1 2" key="1">
    <citation type="submission" date="2020-02" db="EMBL/GenBank/DDBJ databases">
        <title>Draft genome sequence of Haematococcus lacustris strain NIES-144.</title>
        <authorList>
            <person name="Morimoto D."/>
            <person name="Nakagawa S."/>
            <person name="Yoshida T."/>
            <person name="Sawayama S."/>
        </authorList>
    </citation>
    <scope>NUCLEOTIDE SEQUENCE [LARGE SCALE GENOMIC DNA]</scope>
    <source>
        <strain evidence="1 2">NIES-144</strain>
    </source>
</reference>
<gene>
    <name evidence="1" type="ORF">HaLaN_11884</name>
</gene>
<sequence length="56" mass="5778">MEHPATTVTSAPTAAVAGIDISTNSTGFLAQADLGQLIRQQIYKRAKEVDMGAGCA</sequence>
<keyword evidence="2" id="KW-1185">Reference proteome</keyword>
<accession>A0A699Z1X1</accession>